<evidence type="ECO:0000256" key="2">
    <source>
        <dbReference type="SAM" id="MobiDB-lite"/>
    </source>
</evidence>
<dbReference type="InterPro" id="IPR035093">
    <property type="entry name" value="RelE/ParE_toxin_dom_sf"/>
</dbReference>
<sequence length="136" mass="15491">MATIRWTSEAETWLHDIYDYIAIDNLHAAITVIEGIYNKAQVLRQFPEIGYIHRVESEGEIRILLYGHYRIAYLLCKEKNVVDILGVFHGALPSVPIYMRHFPPDSLDSKGGKENANGKERFSHSNEGGLKHQEGP</sequence>
<keyword evidence="1" id="KW-1277">Toxin-antitoxin system</keyword>
<accession>A0A971M2N0</accession>
<dbReference type="Proteomes" id="UP000777265">
    <property type="component" value="Unassembled WGS sequence"/>
</dbReference>
<dbReference type="Pfam" id="PF05016">
    <property type="entry name" value="ParE_toxin"/>
    <property type="match status" value="1"/>
</dbReference>
<protein>
    <submittedName>
        <fullName evidence="3">Type II toxin-antitoxin system RelE/ParE family toxin</fullName>
    </submittedName>
</protein>
<evidence type="ECO:0000313" key="3">
    <source>
        <dbReference type="EMBL" id="NLW34207.1"/>
    </source>
</evidence>
<feature type="compositionally biased region" description="Basic and acidic residues" evidence="2">
    <location>
        <begin position="107"/>
        <end position="136"/>
    </location>
</feature>
<proteinExistence type="predicted"/>
<dbReference type="AlphaFoldDB" id="A0A971M2N0"/>
<feature type="region of interest" description="Disordered" evidence="2">
    <location>
        <begin position="106"/>
        <end position="136"/>
    </location>
</feature>
<reference evidence="3" key="1">
    <citation type="journal article" date="2020" name="Biotechnol. Biofuels">
        <title>New insights from the biogas microbiome by comprehensive genome-resolved metagenomics of nearly 1600 species originating from multiple anaerobic digesters.</title>
        <authorList>
            <person name="Campanaro S."/>
            <person name="Treu L."/>
            <person name="Rodriguez-R L.M."/>
            <person name="Kovalovszki A."/>
            <person name="Ziels R.M."/>
            <person name="Maus I."/>
            <person name="Zhu X."/>
            <person name="Kougias P.G."/>
            <person name="Basile A."/>
            <person name="Luo G."/>
            <person name="Schluter A."/>
            <person name="Konstantinidis K.T."/>
            <person name="Angelidaki I."/>
        </authorList>
    </citation>
    <scope>NUCLEOTIDE SEQUENCE</scope>
    <source>
        <strain evidence="3">AS06rmzACSIP_7</strain>
    </source>
</reference>
<reference evidence="3" key="2">
    <citation type="submission" date="2020-01" db="EMBL/GenBank/DDBJ databases">
        <authorList>
            <person name="Campanaro S."/>
        </authorList>
    </citation>
    <scope>NUCLEOTIDE SEQUENCE</scope>
    <source>
        <strain evidence="3">AS06rmzACSIP_7</strain>
    </source>
</reference>
<dbReference type="EMBL" id="JAAYEE010000031">
    <property type="protein sequence ID" value="NLW34207.1"/>
    <property type="molecule type" value="Genomic_DNA"/>
</dbReference>
<evidence type="ECO:0000313" key="4">
    <source>
        <dbReference type="Proteomes" id="UP000777265"/>
    </source>
</evidence>
<name>A0A971M2N0_9BACT</name>
<comment type="caution">
    <text evidence="3">The sequence shown here is derived from an EMBL/GenBank/DDBJ whole genome shotgun (WGS) entry which is preliminary data.</text>
</comment>
<organism evidence="3 4">
    <name type="scientific">Syntrophorhabdus aromaticivorans</name>
    <dbReference type="NCBI Taxonomy" id="328301"/>
    <lineage>
        <taxon>Bacteria</taxon>
        <taxon>Pseudomonadati</taxon>
        <taxon>Thermodesulfobacteriota</taxon>
        <taxon>Syntrophorhabdia</taxon>
        <taxon>Syntrophorhabdales</taxon>
        <taxon>Syntrophorhabdaceae</taxon>
        <taxon>Syntrophorhabdus</taxon>
    </lineage>
</organism>
<evidence type="ECO:0000256" key="1">
    <source>
        <dbReference type="ARBA" id="ARBA00022649"/>
    </source>
</evidence>
<gene>
    <name evidence="3" type="ORF">GXY80_01815</name>
</gene>
<dbReference type="InterPro" id="IPR007712">
    <property type="entry name" value="RelE/ParE_toxin"/>
</dbReference>
<dbReference type="Gene3D" id="3.30.2310.20">
    <property type="entry name" value="RelE-like"/>
    <property type="match status" value="1"/>
</dbReference>